<feature type="transmembrane region" description="Helical" evidence="1">
    <location>
        <begin position="211"/>
        <end position="232"/>
    </location>
</feature>
<sequence length="459" mass="53146">MMPLMILFILIACNFIMAFVSSLAAKPHNYVIIENTFPADKIDDPKVIHFAKKYRKRQLQLAFILSFLDLGLLIPMKDSSFMLLFFLLLYATIGANYLTTIRYIRKGHQLIIDNDWQLTTQPIQIDTKLVLEKNRKLVSPWWFLVSLVLILLLSVLVYQQGMRDMGLMLLGINVLVWGSLFFTWRVIGRLPVRALTSDQQINQQYNDLTKFYWSSLTVFMSGLISLIVYIPLLTMTMNAKFFSFMMILELIMIFLLCGASLWWLISLRQKQDRLLTSTTTFRYSGDDYYWRYGLYYNPEDKRLMVPDRIGMNLSVNLGKIGGKILVALVAVILVVAMVIAVVPLYILDYHPDPLSYEVKNEAVVLDGPFTKEQKIPFAQIKEVELVDHLPFRGIRTNGFATENYATGHYRLDGKPAILFVDHSSKPILKIVTKDRNYFYTNKKPAETKKLYQKIHHFGN</sequence>
<proteinExistence type="predicted"/>
<feature type="transmembrane region" description="Helical" evidence="1">
    <location>
        <begin position="81"/>
        <end position="99"/>
    </location>
</feature>
<keyword evidence="1" id="KW-0812">Transmembrane</keyword>
<name>A0ABU3EYR0_9ENTE</name>
<dbReference type="Pfam" id="PF10882">
    <property type="entry name" value="bPH_5"/>
    <property type="match status" value="1"/>
</dbReference>
<organism evidence="3 4">
    <name type="scientific">Enterococcus hulanensis</name>
    <dbReference type="NCBI Taxonomy" id="2559929"/>
    <lineage>
        <taxon>Bacteria</taxon>
        <taxon>Bacillati</taxon>
        <taxon>Bacillota</taxon>
        <taxon>Bacilli</taxon>
        <taxon>Lactobacillales</taxon>
        <taxon>Enterococcaceae</taxon>
        <taxon>Enterococcus</taxon>
    </lineage>
</organism>
<feature type="transmembrane region" description="Helical" evidence="1">
    <location>
        <begin position="59"/>
        <end position="75"/>
    </location>
</feature>
<evidence type="ECO:0000313" key="3">
    <source>
        <dbReference type="EMBL" id="MDT2600010.1"/>
    </source>
</evidence>
<dbReference type="Proteomes" id="UP001252875">
    <property type="component" value="Unassembled WGS sequence"/>
</dbReference>
<gene>
    <name evidence="3" type="ORF">P7D85_09495</name>
</gene>
<evidence type="ECO:0000313" key="4">
    <source>
        <dbReference type="Proteomes" id="UP001252875"/>
    </source>
</evidence>
<evidence type="ECO:0000259" key="2">
    <source>
        <dbReference type="Pfam" id="PF10882"/>
    </source>
</evidence>
<dbReference type="EMBL" id="JARPYI010000004">
    <property type="protein sequence ID" value="MDT2600010.1"/>
    <property type="molecule type" value="Genomic_DNA"/>
</dbReference>
<accession>A0ABU3EYR0</accession>
<feature type="transmembrane region" description="Helical" evidence="1">
    <location>
        <begin position="165"/>
        <end position="187"/>
    </location>
</feature>
<protein>
    <submittedName>
        <fullName evidence="3">PH domain-containing protein</fullName>
    </submittedName>
</protein>
<evidence type="ECO:0000256" key="1">
    <source>
        <dbReference type="SAM" id="Phobius"/>
    </source>
</evidence>
<feature type="domain" description="Bacterial Pleckstrin homology" evidence="2">
    <location>
        <begin position="355"/>
        <end position="449"/>
    </location>
</feature>
<feature type="transmembrane region" description="Helical" evidence="1">
    <location>
        <begin position="6"/>
        <end position="25"/>
    </location>
</feature>
<feature type="transmembrane region" description="Helical" evidence="1">
    <location>
        <begin position="324"/>
        <end position="346"/>
    </location>
</feature>
<dbReference type="InterPro" id="IPR027783">
    <property type="entry name" value="Bacterial_PH-related"/>
</dbReference>
<reference evidence="3 4" key="1">
    <citation type="submission" date="2023-03" db="EMBL/GenBank/DDBJ databases">
        <authorList>
            <person name="Shen W."/>
            <person name="Cai J."/>
        </authorList>
    </citation>
    <scope>NUCLEOTIDE SEQUENCE [LARGE SCALE GENOMIC DNA]</scope>
    <source>
        <strain evidence="3 4">D6-4</strain>
    </source>
</reference>
<feature type="transmembrane region" description="Helical" evidence="1">
    <location>
        <begin position="141"/>
        <end position="159"/>
    </location>
</feature>
<keyword evidence="1" id="KW-1133">Transmembrane helix</keyword>
<feature type="transmembrane region" description="Helical" evidence="1">
    <location>
        <begin position="244"/>
        <end position="265"/>
    </location>
</feature>
<keyword evidence="4" id="KW-1185">Reference proteome</keyword>
<comment type="caution">
    <text evidence="3">The sequence shown here is derived from an EMBL/GenBank/DDBJ whole genome shotgun (WGS) entry which is preliminary data.</text>
</comment>
<keyword evidence="1" id="KW-0472">Membrane</keyword>
<dbReference type="RefSeq" id="WP_311822884.1">
    <property type="nucleotide sequence ID" value="NZ_JARPYF010000007.1"/>
</dbReference>